<reference evidence="1 2" key="1">
    <citation type="submission" date="2023-07" db="EMBL/GenBank/DDBJ databases">
        <title>Sorghum-associated microbial communities from plants grown in Nebraska, USA.</title>
        <authorList>
            <person name="Schachtman D."/>
        </authorList>
    </citation>
    <scope>NUCLEOTIDE SEQUENCE [LARGE SCALE GENOMIC DNA]</scope>
    <source>
        <strain evidence="1 2">4256</strain>
    </source>
</reference>
<dbReference type="RefSeq" id="WP_310224597.1">
    <property type="nucleotide sequence ID" value="NZ_JAVDWV010000009.1"/>
</dbReference>
<evidence type="ECO:0000313" key="2">
    <source>
        <dbReference type="Proteomes" id="UP001267638"/>
    </source>
</evidence>
<dbReference type="Proteomes" id="UP001267638">
    <property type="component" value="Unassembled WGS sequence"/>
</dbReference>
<accession>A0ABU1X256</accession>
<keyword evidence="2" id="KW-1185">Reference proteome</keyword>
<name>A0ABU1X256_SPHXE</name>
<organism evidence="1 2">
    <name type="scientific">Sphingobium xenophagum</name>
    <dbReference type="NCBI Taxonomy" id="121428"/>
    <lineage>
        <taxon>Bacteria</taxon>
        <taxon>Pseudomonadati</taxon>
        <taxon>Pseudomonadota</taxon>
        <taxon>Alphaproteobacteria</taxon>
        <taxon>Sphingomonadales</taxon>
        <taxon>Sphingomonadaceae</taxon>
        <taxon>Sphingobium</taxon>
    </lineage>
</organism>
<protein>
    <submittedName>
        <fullName evidence="1">Uncharacterized protein</fullName>
    </submittedName>
</protein>
<sequence>MLILCTDAIQVDPVGERMRVTFPSGSDSVVIDLSLNQALMLGEATRRATSKAMVDGFASAPATLLRFPKPRKARRV</sequence>
<dbReference type="EMBL" id="JAVDWV010000009">
    <property type="protein sequence ID" value="MDR7155364.1"/>
    <property type="molecule type" value="Genomic_DNA"/>
</dbReference>
<evidence type="ECO:0000313" key="1">
    <source>
        <dbReference type="EMBL" id="MDR7155364.1"/>
    </source>
</evidence>
<proteinExistence type="predicted"/>
<comment type="caution">
    <text evidence="1">The sequence shown here is derived from an EMBL/GenBank/DDBJ whole genome shotgun (WGS) entry which is preliminary data.</text>
</comment>
<gene>
    <name evidence="1" type="ORF">J2W40_002191</name>
</gene>